<evidence type="ECO:0000256" key="11">
    <source>
        <dbReference type="SAM" id="MobiDB-lite"/>
    </source>
</evidence>
<protein>
    <recommendedName>
        <fullName evidence="14">Mitochondrial import inner membrane translocase subunit TIM22</fullName>
    </recommendedName>
</protein>
<evidence type="ECO:0000256" key="6">
    <source>
        <dbReference type="ARBA" id="ARBA00022927"/>
    </source>
</evidence>
<comment type="caution">
    <text evidence="12">The sequence shown here is derived from an EMBL/GenBank/DDBJ whole genome shotgun (WGS) entry which is preliminary data.</text>
</comment>
<evidence type="ECO:0000313" key="12">
    <source>
        <dbReference type="EMBL" id="CAK0890495.1"/>
    </source>
</evidence>
<evidence type="ECO:0000256" key="4">
    <source>
        <dbReference type="ARBA" id="ARBA00022692"/>
    </source>
</evidence>
<evidence type="ECO:0000256" key="9">
    <source>
        <dbReference type="ARBA" id="ARBA00023128"/>
    </source>
</evidence>
<keyword evidence="4" id="KW-0812">Transmembrane</keyword>
<dbReference type="Proteomes" id="UP001189429">
    <property type="component" value="Unassembled WGS sequence"/>
</dbReference>
<keyword evidence="10" id="KW-0472">Membrane</keyword>
<evidence type="ECO:0000256" key="1">
    <source>
        <dbReference type="ARBA" id="ARBA00004448"/>
    </source>
</evidence>
<keyword evidence="8" id="KW-0811">Translocation</keyword>
<keyword evidence="13" id="KW-1185">Reference proteome</keyword>
<evidence type="ECO:0000256" key="3">
    <source>
        <dbReference type="ARBA" id="ARBA00022448"/>
    </source>
</evidence>
<name>A0ABN9WXY7_9DINO</name>
<evidence type="ECO:0008006" key="14">
    <source>
        <dbReference type="Google" id="ProtNLM"/>
    </source>
</evidence>
<keyword evidence="9" id="KW-0496">Mitochondrion</keyword>
<keyword evidence="6" id="KW-0653">Protein transport</keyword>
<reference evidence="12" key="1">
    <citation type="submission" date="2023-10" db="EMBL/GenBank/DDBJ databases">
        <authorList>
            <person name="Chen Y."/>
            <person name="Shah S."/>
            <person name="Dougan E. K."/>
            <person name="Thang M."/>
            <person name="Chan C."/>
        </authorList>
    </citation>
    <scope>NUCLEOTIDE SEQUENCE [LARGE SCALE GENOMIC DNA]</scope>
</reference>
<keyword evidence="3" id="KW-0813">Transport</keyword>
<dbReference type="PANTHER" id="PTHR10485:SF0">
    <property type="entry name" value="AT05822P-RELATED"/>
    <property type="match status" value="1"/>
</dbReference>
<comment type="subcellular location">
    <subcellularLocation>
        <location evidence="1">Mitochondrion inner membrane</location>
        <topology evidence="1">Multi-pass membrane protein</topology>
    </subcellularLocation>
</comment>
<accession>A0ABN9WXY7</accession>
<dbReference type="PANTHER" id="PTHR10485">
    <property type="entry name" value="MITOCHONDRIAL IMPORT INNER MEMBRANE TRANSLOCASE SUBUNIT TIM-17"/>
    <property type="match status" value="1"/>
</dbReference>
<evidence type="ECO:0000256" key="7">
    <source>
        <dbReference type="ARBA" id="ARBA00022989"/>
    </source>
</evidence>
<keyword evidence="5" id="KW-0999">Mitochondrion inner membrane</keyword>
<proteinExistence type="inferred from homology"/>
<keyword evidence="7" id="KW-1133">Transmembrane helix</keyword>
<evidence type="ECO:0000256" key="8">
    <source>
        <dbReference type="ARBA" id="ARBA00023010"/>
    </source>
</evidence>
<evidence type="ECO:0000256" key="10">
    <source>
        <dbReference type="ARBA" id="ARBA00023136"/>
    </source>
</evidence>
<dbReference type="Pfam" id="PF02466">
    <property type="entry name" value="Tim17"/>
    <property type="match status" value="1"/>
</dbReference>
<sequence>QDEDSGLREWRRTRRRTPAGELDREGLRGTFVAARVPGTARAGSAPEAARTCRGGAPAWAAWRSRGVFPWRKSYAMTRGFEPGDADRGREPCPDRIVEDLGGAFGMGAVGGFVWHFVKGARHSPAGDRLQGAMYSARNRAPILGGNFAVWGGTFSCFDCSLQYIRRRDDHWNAIASGFLTGGVLAARGGWKAGGAMGHRWSAAWHHRGRGGPAHEVHVEDPAGDGAGADGAGEADGGEYNKRKDAGELSPAQSWLQYAQASGMAPSLGSKVE</sequence>
<comment type="similarity">
    <text evidence="2">Belongs to the Tim17/Tim22/Tim23 family.</text>
</comment>
<feature type="region of interest" description="Disordered" evidence="11">
    <location>
        <begin position="206"/>
        <end position="247"/>
    </location>
</feature>
<dbReference type="EMBL" id="CAUYUJ010019362">
    <property type="protein sequence ID" value="CAK0890495.1"/>
    <property type="molecule type" value="Genomic_DNA"/>
</dbReference>
<feature type="compositionally biased region" description="Gly residues" evidence="11">
    <location>
        <begin position="224"/>
        <end position="234"/>
    </location>
</feature>
<evidence type="ECO:0000256" key="2">
    <source>
        <dbReference type="ARBA" id="ARBA00008444"/>
    </source>
</evidence>
<feature type="non-terminal residue" evidence="12">
    <location>
        <position position="1"/>
    </location>
</feature>
<feature type="compositionally biased region" description="Basic and acidic residues" evidence="11">
    <location>
        <begin position="1"/>
        <end position="10"/>
    </location>
</feature>
<organism evidence="12 13">
    <name type="scientific">Prorocentrum cordatum</name>
    <dbReference type="NCBI Taxonomy" id="2364126"/>
    <lineage>
        <taxon>Eukaryota</taxon>
        <taxon>Sar</taxon>
        <taxon>Alveolata</taxon>
        <taxon>Dinophyceae</taxon>
        <taxon>Prorocentrales</taxon>
        <taxon>Prorocentraceae</taxon>
        <taxon>Prorocentrum</taxon>
    </lineage>
</organism>
<gene>
    <name evidence="12" type="ORF">PCOR1329_LOCUS70726</name>
</gene>
<evidence type="ECO:0000313" key="13">
    <source>
        <dbReference type="Proteomes" id="UP001189429"/>
    </source>
</evidence>
<evidence type="ECO:0000256" key="5">
    <source>
        <dbReference type="ARBA" id="ARBA00022792"/>
    </source>
</evidence>
<feature type="region of interest" description="Disordered" evidence="11">
    <location>
        <begin position="1"/>
        <end position="23"/>
    </location>
</feature>